<keyword evidence="3" id="KW-1185">Reference proteome</keyword>
<dbReference type="AlphaFoldDB" id="A0A9W8J3K6"/>
<dbReference type="Proteomes" id="UP001140091">
    <property type="component" value="Unassembled WGS sequence"/>
</dbReference>
<evidence type="ECO:0000313" key="3">
    <source>
        <dbReference type="Proteomes" id="UP001140091"/>
    </source>
</evidence>
<dbReference type="OrthoDB" id="2970724at2759"/>
<keyword evidence="1" id="KW-1133">Transmembrane helix</keyword>
<reference evidence="2" key="1">
    <citation type="submission" date="2022-06" db="EMBL/GenBank/DDBJ databases">
        <title>Genome Sequence of Candolleomyces eurysporus.</title>
        <authorList>
            <person name="Buettner E."/>
        </authorList>
    </citation>
    <scope>NUCLEOTIDE SEQUENCE</scope>
    <source>
        <strain evidence="2">VTCC 930004</strain>
    </source>
</reference>
<accession>A0A9W8J3K6</accession>
<comment type="caution">
    <text evidence="2">The sequence shown here is derived from an EMBL/GenBank/DDBJ whole genome shotgun (WGS) entry which is preliminary data.</text>
</comment>
<evidence type="ECO:0000256" key="1">
    <source>
        <dbReference type="SAM" id="Phobius"/>
    </source>
</evidence>
<feature type="transmembrane region" description="Helical" evidence="1">
    <location>
        <begin position="53"/>
        <end position="73"/>
    </location>
</feature>
<keyword evidence="1" id="KW-0812">Transmembrane</keyword>
<gene>
    <name evidence="2" type="ORF">H1R20_g11841</name>
</gene>
<proteinExistence type="predicted"/>
<name>A0A9W8J3K6_9AGAR</name>
<keyword evidence="1" id="KW-0472">Membrane</keyword>
<dbReference type="EMBL" id="JANBPK010001191">
    <property type="protein sequence ID" value="KAJ2925243.1"/>
    <property type="molecule type" value="Genomic_DNA"/>
</dbReference>
<feature type="transmembrane region" description="Helical" evidence="1">
    <location>
        <begin position="463"/>
        <end position="483"/>
    </location>
</feature>
<sequence length="528" mass="58281">MTEPILQKAKVAATFEEIPLVHRTTSDLRNAGGDVDGDLEPNSTITTGWDRRLFFLLLHGGVSLCWGIALAIFSARVVPVAWYLSERGRKSPEVTNVLVALASTLTTMHITYILQGVCDQYTSYLVVEGFTVGQLRWMQGVKELSVFAKFPDKENFWSKKRIVAILQPEPFFKNFWFGDWGPCGSDPSDLTLERNPYLDEVLQAAVDKLSFTAGMQLGNYNEQVAGNTTSRLAGRTYRKDSYAYGVLGGLQNGLLEVPGAHALPPEPLMNGTELAGFRDAPVPAQMRSIDSEAGNHEDESLSIFHHGLYALVQPTADGALITVEPDGPGTKVTVCSWKSLPKFVYAQTIDFTARTLRVEDAKTYPIVIGRATRFTLEGMARAARNGASLEAVLKTPTPPPSQVLETILADGSKAAITFINAHFWGQYNPRKANKNQPSSAPPRCDSNNRTVAEHWRFGNSHNLGYIAIVLTIGIGIFAIWMVLRLKPRRRMQGDWTLGVAEAFELGKDEKVGQEQVFYVVNGKMVERV</sequence>
<protein>
    <submittedName>
        <fullName evidence="2">Uncharacterized protein</fullName>
    </submittedName>
</protein>
<feature type="non-terminal residue" evidence="2">
    <location>
        <position position="528"/>
    </location>
</feature>
<organism evidence="2 3">
    <name type="scientific">Candolleomyces eurysporus</name>
    <dbReference type="NCBI Taxonomy" id="2828524"/>
    <lineage>
        <taxon>Eukaryota</taxon>
        <taxon>Fungi</taxon>
        <taxon>Dikarya</taxon>
        <taxon>Basidiomycota</taxon>
        <taxon>Agaricomycotina</taxon>
        <taxon>Agaricomycetes</taxon>
        <taxon>Agaricomycetidae</taxon>
        <taxon>Agaricales</taxon>
        <taxon>Agaricineae</taxon>
        <taxon>Psathyrellaceae</taxon>
        <taxon>Candolleomyces</taxon>
    </lineage>
</organism>
<evidence type="ECO:0000313" key="2">
    <source>
        <dbReference type="EMBL" id="KAJ2925243.1"/>
    </source>
</evidence>